<gene>
    <name evidence="2" type="ORF">AgaP_AGAP013522</name>
</gene>
<feature type="compositionally biased region" description="Basic and acidic residues" evidence="1">
    <location>
        <begin position="99"/>
        <end position="115"/>
    </location>
</feature>
<reference evidence="2" key="1">
    <citation type="journal article" date="2002" name="Science">
        <title>The genome sequence of the malaria mosquito Anopheles gambiae.</title>
        <authorList>
            <person name="Holt R.A."/>
            <person name="Subramanian G.M."/>
            <person name="Halpern A."/>
            <person name="Sutton G.G."/>
            <person name="Charlab R."/>
            <person name="Nusskern D.R."/>
            <person name="Wincker P."/>
            <person name="Clark A.G."/>
            <person name="Ribeiro J.M."/>
            <person name="Wides R."/>
            <person name="Salzberg S.L."/>
            <person name="Loftus B."/>
            <person name="Yandell M."/>
            <person name="Majoros W.H."/>
            <person name="Rusch D.B."/>
            <person name="Lai Z."/>
            <person name="Kraft C.L."/>
            <person name="Abril J.F."/>
            <person name="Anthouard V."/>
            <person name="Arensburger P."/>
            <person name="Atkinson P.W."/>
            <person name="Baden H."/>
            <person name="de Berardinis V."/>
            <person name="Baldwin D."/>
            <person name="Benes V."/>
            <person name="Biedler J."/>
            <person name="Blass C."/>
            <person name="Bolanos R."/>
            <person name="Boscus D."/>
            <person name="Barnstead M."/>
            <person name="Cai S."/>
            <person name="Center A."/>
            <person name="Chaturverdi K."/>
            <person name="Christophides G.K."/>
            <person name="Chrystal M.A."/>
            <person name="Clamp M."/>
            <person name="Cravchik A."/>
            <person name="Curwen V."/>
            <person name="Dana A."/>
            <person name="Delcher A."/>
            <person name="Dew I."/>
            <person name="Evans C.A."/>
            <person name="Flanigan M."/>
            <person name="Grundschober-Freimoser A."/>
            <person name="Friedli L."/>
            <person name="Gu Z."/>
            <person name="Guan P."/>
            <person name="Guigo R."/>
            <person name="Hillenmeyer M.E."/>
            <person name="Hladun S.L."/>
            <person name="Hogan J.R."/>
            <person name="Hong Y.S."/>
            <person name="Hoover J."/>
            <person name="Jaillon O."/>
            <person name="Ke Z."/>
            <person name="Kodira C."/>
            <person name="Kokoza E."/>
            <person name="Koutsos A."/>
            <person name="Letunic I."/>
            <person name="Levitsky A."/>
            <person name="Liang Y."/>
            <person name="Lin J.J."/>
            <person name="Lobo N.F."/>
            <person name="Lopez J.R."/>
            <person name="Malek J.A."/>
            <person name="McIntosh T.C."/>
            <person name="Meister S."/>
            <person name="Miller J."/>
            <person name="Mobarry C."/>
            <person name="Mongin E."/>
            <person name="Murphy S.D."/>
            <person name="O'Brochta D.A."/>
            <person name="Pfannkoch C."/>
            <person name="Qi R."/>
            <person name="Regier M.A."/>
            <person name="Remington K."/>
            <person name="Shao H."/>
            <person name="Sharakhova M.V."/>
            <person name="Sitter C.D."/>
            <person name="Shetty J."/>
            <person name="Smith T.J."/>
            <person name="Strong R."/>
            <person name="Sun J."/>
            <person name="Thomasova D."/>
            <person name="Ton L.Q."/>
            <person name="Topalis P."/>
            <person name="Tu Z."/>
            <person name="Unger M.F."/>
            <person name="Walenz B."/>
            <person name="Wang A."/>
            <person name="Wang J."/>
            <person name="Wang M."/>
            <person name="Wang X."/>
            <person name="Woodford K.J."/>
            <person name="Wortman J.R."/>
            <person name="Wu M."/>
            <person name="Yao A."/>
            <person name="Zdobnov E.M."/>
            <person name="Zhang H."/>
            <person name="Zhao Q."/>
            <person name="Zhao S."/>
            <person name="Zhu S.C."/>
            <person name="Zhimulev I."/>
            <person name="Coluzzi M."/>
            <person name="della Torre A."/>
            <person name="Roth C.W."/>
            <person name="Louis C."/>
            <person name="Kalush F."/>
            <person name="Mural R.J."/>
            <person name="Myers E.W."/>
            <person name="Adams M.D."/>
            <person name="Smith H.O."/>
            <person name="Broder S."/>
            <person name="Gardner M.J."/>
            <person name="Fraser C.M."/>
            <person name="Birney E."/>
            <person name="Bork P."/>
            <person name="Brey P.T."/>
            <person name="Venter J.C."/>
            <person name="Weissenbach J."/>
            <person name="Kafatos F.C."/>
            <person name="Collins F.H."/>
            <person name="Hoffman S.L."/>
        </authorList>
    </citation>
    <scope>NUCLEOTIDE SEQUENCE [LARGE SCALE GENOMIC DNA]</scope>
    <source>
        <strain evidence="2">PEST</strain>
    </source>
</reference>
<dbReference type="PaxDb" id="7165-AGAP013522-PA"/>
<comment type="caution">
    <text evidence="2">The sequence shown here is derived from an EMBL/GenBank/DDBJ whole genome shotgun (WGS) entry which is preliminary data.</text>
</comment>
<feature type="region of interest" description="Disordered" evidence="1">
    <location>
        <begin position="91"/>
        <end position="115"/>
    </location>
</feature>
<evidence type="ECO:0000256" key="1">
    <source>
        <dbReference type="SAM" id="MobiDB-lite"/>
    </source>
</evidence>
<name>F5HLZ3_ANOGA</name>
<proteinExistence type="predicted"/>
<dbReference type="AlphaFoldDB" id="F5HLZ3"/>
<reference evidence="2" key="3">
    <citation type="journal article" date="2004" name="Trends Parasitol.">
        <title>The Anopheles gambiae genome: an update.</title>
        <authorList>
            <person name="Mongin E."/>
            <person name="Louis C."/>
            <person name="Holt R.A."/>
            <person name="Birney E."/>
            <person name="Collins F.H."/>
        </authorList>
    </citation>
    <scope>NUCLEOTIDE SEQUENCE</scope>
    <source>
        <strain evidence="2">PEST</strain>
    </source>
</reference>
<sequence>MLGHWEWLYGLHTHTRRRYKALLLLHTVHVRAQSTIVSRIRTCVCTFCVPTSQGNTTDQEKPCANAGLGLEVWTVVGAACLPCQDNSGCESVPDEIAGESERAGEGVKSEQTEQC</sequence>
<accession>F5HLZ3</accession>
<reference evidence="2" key="2">
    <citation type="submission" date="2002-03" db="EMBL/GenBank/DDBJ databases">
        <authorList>
            <consortium name="The Anopheles Genome Sequencing Consortium"/>
        </authorList>
    </citation>
    <scope>NUCLEOTIDE SEQUENCE</scope>
    <source>
        <strain evidence="2">PEST</strain>
    </source>
</reference>
<dbReference type="HOGENOM" id="CLU_2110940_0_0_1"/>
<protein>
    <submittedName>
        <fullName evidence="2">AGAP013522-PA</fullName>
    </submittedName>
</protein>
<reference evidence="2" key="4">
    <citation type="journal article" date="2007" name="Genome Biol.">
        <title>Update of the Anopheles gambiae PEST genome assembly.</title>
        <authorList>
            <person name="Sharakhova M.V."/>
            <person name="Hammond M.P."/>
            <person name="Lobo N.F."/>
            <person name="Krzywinski J."/>
            <person name="Unger M.F."/>
            <person name="Hillenmeyer M.E."/>
            <person name="Bruggner R.V."/>
            <person name="Birney E."/>
            <person name="Collins F.H."/>
        </authorList>
    </citation>
    <scope>NUCLEOTIDE SEQUENCE</scope>
    <source>
        <strain evidence="2">PEST</strain>
    </source>
</reference>
<reference evidence="2" key="5">
    <citation type="submission" date="2011-05" db="EMBL/GenBank/DDBJ databases">
        <authorList>
            <consortium name="VectorBase"/>
        </authorList>
    </citation>
    <scope>NUCLEOTIDE SEQUENCE</scope>
    <source>
        <strain evidence="2">PEST</strain>
    </source>
</reference>
<organism evidence="2">
    <name type="scientific">Anopheles gambiae</name>
    <name type="common">African malaria mosquito</name>
    <dbReference type="NCBI Taxonomy" id="7165"/>
    <lineage>
        <taxon>Eukaryota</taxon>
        <taxon>Metazoa</taxon>
        <taxon>Ecdysozoa</taxon>
        <taxon>Arthropoda</taxon>
        <taxon>Hexapoda</taxon>
        <taxon>Insecta</taxon>
        <taxon>Pterygota</taxon>
        <taxon>Neoptera</taxon>
        <taxon>Endopterygota</taxon>
        <taxon>Diptera</taxon>
        <taxon>Nematocera</taxon>
        <taxon>Culicoidea</taxon>
        <taxon>Culicidae</taxon>
        <taxon>Anophelinae</taxon>
        <taxon>Anopheles</taxon>
    </lineage>
</organism>
<dbReference type="EMBL" id="AAAB01008963">
    <property type="protein sequence ID" value="EGK97304.1"/>
    <property type="molecule type" value="Genomic_DNA"/>
</dbReference>
<evidence type="ECO:0000313" key="2">
    <source>
        <dbReference type="EMBL" id="EGK97304.1"/>
    </source>
</evidence>